<gene>
    <name evidence="1" type="ORF">SMSRO_SF030680</name>
</gene>
<dbReference type="Proteomes" id="UP000031565">
    <property type="component" value="Unassembled WGS sequence"/>
</dbReference>
<evidence type="ECO:0000313" key="1">
    <source>
        <dbReference type="EMBL" id="PQM29667.1"/>
    </source>
</evidence>
<evidence type="ECO:0000313" key="2">
    <source>
        <dbReference type="Proteomes" id="UP000031565"/>
    </source>
</evidence>
<sequence length="112" mass="13192">MGLQANNFLSLVKLNEINIDVTDIDLEIIKSFAINTKLAWGNNYKLKLKDDLWTFYIDNKDTGIVSTNERILASLQNKAQKKFLFYNLSGTINKIIKKYQNCFWKQMKKYFK</sequence>
<keyword evidence="2" id="KW-1185">Reference proteome</keyword>
<accession>A0A2P6F879</accession>
<proteinExistence type="predicted"/>
<comment type="caution">
    <text evidence="1">The sequence shown here is derived from an EMBL/GenBank/DDBJ whole genome shotgun (WGS) entry which is preliminary data.</text>
</comment>
<dbReference type="EMBL" id="JTLV02000008">
    <property type="protein sequence ID" value="PQM29667.1"/>
    <property type="molecule type" value="Genomic_DNA"/>
</dbReference>
<reference evidence="1 2" key="1">
    <citation type="journal article" date="2015" name="MBio">
        <title>Genome sequence of the Drosophila melanogaster male-killing Spiroplasma strain MSRO endosymbiont.</title>
        <authorList>
            <person name="Paredes J.C."/>
            <person name="Herren J.K."/>
            <person name="Schupfer F."/>
            <person name="Marin R."/>
            <person name="Claverol S."/>
            <person name="Kuo C.H."/>
            <person name="Lemaitre B."/>
            <person name="Beven L."/>
        </authorList>
    </citation>
    <scope>NUCLEOTIDE SEQUENCE [LARGE SCALE GENOMIC DNA]</scope>
    <source>
        <strain evidence="1 2">MSRO</strain>
    </source>
</reference>
<protein>
    <submittedName>
        <fullName evidence="1">Uncharacterized protein</fullName>
    </submittedName>
</protein>
<dbReference type="AlphaFoldDB" id="A0A2P6F879"/>
<dbReference type="RefSeq" id="WP_105629315.1">
    <property type="nucleotide sequence ID" value="NZ_JTLV02000008.1"/>
</dbReference>
<name>A0A2P6F879_9MOLU</name>
<organism evidence="1 2">
    <name type="scientific">Spiroplasma poulsonii</name>
    <dbReference type="NCBI Taxonomy" id="2138"/>
    <lineage>
        <taxon>Bacteria</taxon>
        <taxon>Bacillati</taxon>
        <taxon>Mycoplasmatota</taxon>
        <taxon>Mollicutes</taxon>
        <taxon>Entomoplasmatales</taxon>
        <taxon>Spiroplasmataceae</taxon>
        <taxon>Spiroplasma</taxon>
    </lineage>
</organism>